<evidence type="ECO:0000313" key="10">
    <source>
        <dbReference type="Proteomes" id="UP000036102"/>
    </source>
</evidence>
<evidence type="ECO:0000313" key="9">
    <source>
        <dbReference type="EMBL" id="KMQ73315.1"/>
    </source>
</evidence>
<dbReference type="Pfam" id="PF02384">
    <property type="entry name" value="N6_Mtase"/>
    <property type="match status" value="1"/>
</dbReference>
<name>A0A0J7LWQ3_9GAMM</name>
<keyword evidence="3 9" id="KW-0489">Methyltransferase</keyword>
<organism evidence="9 10">
    <name type="scientific">Marinobacter subterrani</name>
    <dbReference type="NCBI Taxonomy" id="1658765"/>
    <lineage>
        <taxon>Bacteria</taxon>
        <taxon>Pseudomonadati</taxon>
        <taxon>Pseudomonadota</taxon>
        <taxon>Gammaproteobacteria</taxon>
        <taxon>Pseudomonadales</taxon>
        <taxon>Marinobacteraceae</taxon>
        <taxon>Marinobacter</taxon>
    </lineage>
</organism>
<dbReference type="RefSeq" id="WP_048497585.1">
    <property type="nucleotide sequence ID" value="NZ_LFBU01000002.1"/>
</dbReference>
<dbReference type="Proteomes" id="UP000036102">
    <property type="component" value="Unassembled WGS sequence"/>
</dbReference>
<dbReference type="PANTHER" id="PTHR33841:SF6">
    <property type="entry name" value="TYPE II METHYLTRANSFERASE M.HINDII"/>
    <property type="match status" value="1"/>
</dbReference>
<dbReference type="AlphaFoldDB" id="A0A0J7LWQ3"/>
<dbReference type="InterPro" id="IPR029063">
    <property type="entry name" value="SAM-dependent_MTases_sf"/>
</dbReference>
<evidence type="ECO:0000256" key="3">
    <source>
        <dbReference type="ARBA" id="ARBA00022603"/>
    </source>
</evidence>
<dbReference type="GO" id="GO:0008170">
    <property type="term" value="F:N-methyltransferase activity"/>
    <property type="evidence" value="ECO:0007669"/>
    <property type="project" value="InterPro"/>
</dbReference>
<dbReference type="SUPFAM" id="SSF53335">
    <property type="entry name" value="S-adenosyl-L-methionine-dependent methyltransferases"/>
    <property type="match status" value="1"/>
</dbReference>
<reference evidence="9 10" key="1">
    <citation type="submission" date="2015-06" db="EMBL/GenBank/DDBJ databases">
        <title>Marinobacter subterrani, a genetically tractable neutrophilic iron-oxidizing strain isolated from the Soudan Iron Mine.</title>
        <authorList>
            <person name="Bonis B.M."/>
            <person name="Gralnick J.A."/>
        </authorList>
    </citation>
    <scope>NUCLEOTIDE SEQUENCE [LARGE SCALE GENOMIC DNA]</scope>
    <source>
        <strain evidence="9 10">JG233</strain>
    </source>
</reference>
<proteinExistence type="inferred from homology"/>
<dbReference type="STRING" id="1658765.Msub_20514"/>
<evidence type="ECO:0000256" key="2">
    <source>
        <dbReference type="ARBA" id="ARBA00011900"/>
    </source>
</evidence>
<dbReference type="PANTHER" id="PTHR33841">
    <property type="entry name" value="DNA METHYLTRANSFERASE YEEA-RELATED"/>
    <property type="match status" value="1"/>
</dbReference>
<accession>A0A0J7LWQ3</accession>
<keyword evidence="5" id="KW-0680">Restriction system</keyword>
<keyword evidence="6" id="KW-0238">DNA-binding</keyword>
<gene>
    <name evidence="9" type="ORF">Msub_20514</name>
</gene>
<comment type="similarity">
    <text evidence="1">Belongs to the N(4)/N(6)-methyltransferase family.</text>
</comment>
<dbReference type="EC" id="2.1.1.72" evidence="2"/>
<dbReference type="GO" id="GO:0009007">
    <property type="term" value="F:site-specific DNA-methyltransferase (adenine-specific) activity"/>
    <property type="evidence" value="ECO:0007669"/>
    <property type="project" value="UniProtKB-EC"/>
</dbReference>
<dbReference type="EMBL" id="LFBU01000002">
    <property type="protein sequence ID" value="KMQ73315.1"/>
    <property type="molecule type" value="Genomic_DNA"/>
</dbReference>
<evidence type="ECO:0000256" key="7">
    <source>
        <dbReference type="ARBA" id="ARBA00047942"/>
    </source>
</evidence>
<evidence type="ECO:0000259" key="8">
    <source>
        <dbReference type="Pfam" id="PF02384"/>
    </source>
</evidence>
<dbReference type="GO" id="GO:0032259">
    <property type="term" value="P:methylation"/>
    <property type="evidence" value="ECO:0007669"/>
    <property type="project" value="UniProtKB-KW"/>
</dbReference>
<sequence length="957" mass="107418">MTAGTSYTSNEKADWLFSIGEGSSLPIVDGLVSVSGYTATGRPPEEVAIMEKARSYGAHAVFFEAERHGRSAVAQAFIFNVDDEPDDARFAELHKRLWSWGGVPLIYRTGSGLVQLFRCAHKPDFVGADGIPICSPIKTLSLGAKIAAQDIWWDAARIRNGAIWDDPHACKLMLSAQKAAHRTLAASVAELEKRLSESQLLPSRLRRRLLILSLLIAYLEERSVLLPTDFESARKGAKRFFEVLGDGEALTKLLGNLEDRFNGRVFRLTDLESSTLKESADLAEYAKLVEGNQDSTGQLSLWRLYSFRDLPVELISNIYQIFVKNTSSSVYTPPALVRLVLEEALSWEKLDRLVEHGGIVLDPACGSGVFLVEAYKRLVLHWRWRNDWAEPHVEDLQRLLRHVHGIDLEEGAVELAAFSLCLSLCDALQPEEIRSSVRLFPQLAGETLHHGCFFEAKSSGLIQASVSVIIGNPPFESSLTTEGAQRSYDDYSRTYGTLADKQLAYLFLHEAMEMLMPGGTVAMIEPAGFLYNQNAIGFRRTFFNRWCVREVLDFVSIRGLFKKGGADTKVIVVIAEAKKPLPRSRMLHAVFRRNGRANAEQGFDIDYYDLHWLRNRDAECATDVWRANLLGGGRARRFIERLRSYPTIKDYASRRGWNFGEGYLGGKKNASSDVQHLVGQPLLPTQALGEGGIDRSLIEIVPDAPIKDPKSAERFLAPLLLIKENQNLYCDIWSEGYLTYKNEIVGFSAPGDFEKLEALASWIRSESKILKAYVAGISSRLFTQRATSIFNADIFSLPYPQQEEGLDVSVNERVIAEDIVDYQRDFIRLGSDAPVMQVVPPEALTDFDAIFTRQINNVYESTHLRVLQAQHWPGAICKAFVFGDGEVDWSCSSELQDRLDTLLVERRGSGLTVTRIARVYDKNFLFLLKPDRHRFWTRSIALRDADDVLADLRGQGF</sequence>
<keyword evidence="4" id="KW-0808">Transferase</keyword>
<dbReference type="OrthoDB" id="9784823at2"/>
<comment type="catalytic activity">
    <reaction evidence="7">
        <text>a 2'-deoxyadenosine in DNA + S-adenosyl-L-methionine = an N(6)-methyl-2'-deoxyadenosine in DNA + S-adenosyl-L-homocysteine + H(+)</text>
        <dbReference type="Rhea" id="RHEA:15197"/>
        <dbReference type="Rhea" id="RHEA-COMP:12418"/>
        <dbReference type="Rhea" id="RHEA-COMP:12419"/>
        <dbReference type="ChEBI" id="CHEBI:15378"/>
        <dbReference type="ChEBI" id="CHEBI:57856"/>
        <dbReference type="ChEBI" id="CHEBI:59789"/>
        <dbReference type="ChEBI" id="CHEBI:90615"/>
        <dbReference type="ChEBI" id="CHEBI:90616"/>
        <dbReference type="EC" id="2.1.1.72"/>
    </reaction>
</comment>
<evidence type="ECO:0000256" key="5">
    <source>
        <dbReference type="ARBA" id="ARBA00022747"/>
    </source>
</evidence>
<dbReference type="Gene3D" id="3.40.50.150">
    <property type="entry name" value="Vaccinia Virus protein VP39"/>
    <property type="match status" value="1"/>
</dbReference>
<protein>
    <recommendedName>
        <fullName evidence="2">site-specific DNA-methyltransferase (adenine-specific)</fullName>
        <ecNumber evidence="2">2.1.1.72</ecNumber>
    </recommendedName>
</protein>
<dbReference type="PRINTS" id="PR00507">
    <property type="entry name" value="N12N6MTFRASE"/>
</dbReference>
<dbReference type="InterPro" id="IPR003356">
    <property type="entry name" value="DNA_methylase_A-5"/>
</dbReference>
<dbReference type="GO" id="GO:0003677">
    <property type="term" value="F:DNA binding"/>
    <property type="evidence" value="ECO:0007669"/>
    <property type="project" value="UniProtKB-KW"/>
</dbReference>
<dbReference type="InterPro" id="IPR050953">
    <property type="entry name" value="N4_N6_ade-DNA_methylase"/>
</dbReference>
<evidence type="ECO:0000256" key="4">
    <source>
        <dbReference type="ARBA" id="ARBA00022679"/>
    </source>
</evidence>
<dbReference type="GO" id="GO:0009307">
    <property type="term" value="P:DNA restriction-modification system"/>
    <property type="evidence" value="ECO:0007669"/>
    <property type="project" value="UniProtKB-KW"/>
</dbReference>
<feature type="domain" description="DNA methylase adenine-specific" evidence="8">
    <location>
        <begin position="327"/>
        <end position="577"/>
    </location>
</feature>
<dbReference type="PATRIC" id="fig|1658765.3.peg.3784"/>
<keyword evidence="10" id="KW-1185">Reference proteome</keyword>
<comment type="caution">
    <text evidence="9">The sequence shown here is derived from an EMBL/GenBank/DDBJ whole genome shotgun (WGS) entry which is preliminary data.</text>
</comment>
<evidence type="ECO:0000256" key="6">
    <source>
        <dbReference type="ARBA" id="ARBA00023125"/>
    </source>
</evidence>
<evidence type="ECO:0000256" key="1">
    <source>
        <dbReference type="ARBA" id="ARBA00006594"/>
    </source>
</evidence>